<organism evidence="2 3">
    <name type="scientific">Anaeromyces robustus</name>
    <dbReference type="NCBI Taxonomy" id="1754192"/>
    <lineage>
        <taxon>Eukaryota</taxon>
        <taxon>Fungi</taxon>
        <taxon>Fungi incertae sedis</taxon>
        <taxon>Chytridiomycota</taxon>
        <taxon>Chytridiomycota incertae sedis</taxon>
        <taxon>Neocallimastigomycetes</taxon>
        <taxon>Neocallimastigales</taxon>
        <taxon>Neocallimastigaceae</taxon>
        <taxon>Anaeromyces</taxon>
    </lineage>
</organism>
<gene>
    <name evidence="2" type="ORF">BCR32DRAFT_325187</name>
</gene>
<dbReference type="Pfam" id="PF01323">
    <property type="entry name" value="DSBA"/>
    <property type="match status" value="1"/>
</dbReference>
<evidence type="ECO:0000313" key="2">
    <source>
        <dbReference type="EMBL" id="ORX85988.1"/>
    </source>
</evidence>
<dbReference type="InterPro" id="IPR001853">
    <property type="entry name" value="DSBA-like_thioredoxin_dom"/>
</dbReference>
<reference evidence="2 3" key="1">
    <citation type="submission" date="2016-08" db="EMBL/GenBank/DDBJ databases">
        <title>A Parts List for Fungal Cellulosomes Revealed by Comparative Genomics.</title>
        <authorList>
            <consortium name="DOE Joint Genome Institute"/>
            <person name="Haitjema C.H."/>
            <person name="Gilmore S.P."/>
            <person name="Henske J.K."/>
            <person name="Solomon K.V."/>
            <person name="De Groot R."/>
            <person name="Kuo A."/>
            <person name="Mondo S.J."/>
            <person name="Salamov A.A."/>
            <person name="Labutti K."/>
            <person name="Zhao Z."/>
            <person name="Chiniquy J."/>
            <person name="Barry K."/>
            <person name="Brewer H.M."/>
            <person name="Purvine S.O."/>
            <person name="Wright A.T."/>
            <person name="Boxma B."/>
            <person name="Van Alen T."/>
            <person name="Hackstein J.H."/>
            <person name="Baker S.E."/>
            <person name="Grigoriev I.V."/>
            <person name="O'Malley M.A."/>
        </authorList>
    </citation>
    <scope>NUCLEOTIDE SEQUENCE [LARGE SCALE GENOMIC DNA]</scope>
    <source>
        <strain evidence="2 3">S4</strain>
    </source>
</reference>
<comment type="caution">
    <text evidence="2">The sequence shown here is derived from an EMBL/GenBank/DDBJ whole genome shotgun (WGS) entry which is preliminary data.</text>
</comment>
<dbReference type="GO" id="GO:0016491">
    <property type="term" value="F:oxidoreductase activity"/>
    <property type="evidence" value="ECO:0007669"/>
    <property type="project" value="InterPro"/>
</dbReference>
<dbReference type="Proteomes" id="UP000193944">
    <property type="component" value="Unassembled WGS sequence"/>
</dbReference>
<dbReference type="GO" id="GO:0016853">
    <property type="term" value="F:isomerase activity"/>
    <property type="evidence" value="ECO:0007669"/>
    <property type="project" value="UniProtKB-KW"/>
</dbReference>
<protein>
    <submittedName>
        <fullName evidence="2">2-hydroxychromene-2-carboxylate isomerase family protein</fullName>
    </submittedName>
</protein>
<dbReference type="Gene3D" id="3.40.30.10">
    <property type="entry name" value="Glutaredoxin"/>
    <property type="match status" value="1"/>
</dbReference>
<dbReference type="PANTHER" id="PTHR13887:SF41">
    <property type="entry name" value="THIOREDOXIN SUPERFAMILY PROTEIN"/>
    <property type="match status" value="1"/>
</dbReference>
<proteinExistence type="predicted"/>
<accession>A0A1Y1XJR3</accession>
<keyword evidence="3" id="KW-1185">Reference proteome</keyword>
<evidence type="ECO:0000259" key="1">
    <source>
        <dbReference type="Pfam" id="PF01323"/>
    </source>
</evidence>
<dbReference type="SUPFAM" id="SSF52833">
    <property type="entry name" value="Thioredoxin-like"/>
    <property type="match status" value="1"/>
</dbReference>
<sequence>MNSSTQSKIKIIYWSDYACPFCYIGDKYLESVLEELQLKDKVELEMKAYQLDENAPKVPQMKMEEIYAKKNELSISDARKRIDMISSIGDDDDLNIKFSTVKFTNTLDAHRLTKYIASQGKNVLKFSELLYDAYFTKNLNIADRDILIDIAEKFGIDKKETEKLLESNEFIEEVKKDKEMASGKDVRTIPHYIFNDKYVISGWEGKWEYKNILEQILKDKQKSKVIKGKGCGNDNCHF</sequence>
<dbReference type="CDD" id="cd03024">
    <property type="entry name" value="DsbA_FrnE"/>
    <property type="match status" value="1"/>
</dbReference>
<dbReference type="OrthoDB" id="1930760at2759"/>
<feature type="domain" description="DSBA-like thioredoxin" evidence="1">
    <location>
        <begin position="11"/>
        <end position="202"/>
    </location>
</feature>
<dbReference type="STRING" id="1754192.A0A1Y1XJR3"/>
<reference evidence="2 3" key="2">
    <citation type="submission" date="2016-08" db="EMBL/GenBank/DDBJ databases">
        <title>Pervasive Adenine N6-methylation of Active Genes in Fungi.</title>
        <authorList>
            <consortium name="DOE Joint Genome Institute"/>
            <person name="Mondo S.J."/>
            <person name="Dannebaum R.O."/>
            <person name="Kuo R.C."/>
            <person name="Labutti K."/>
            <person name="Haridas S."/>
            <person name="Kuo A."/>
            <person name="Salamov A."/>
            <person name="Ahrendt S.R."/>
            <person name="Lipzen A."/>
            <person name="Sullivan W."/>
            <person name="Andreopoulos W.B."/>
            <person name="Clum A."/>
            <person name="Lindquist E."/>
            <person name="Daum C."/>
            <person name="Ramamoorthy G.K."/>
            <person name="Gryganskyi A."/>
            <person name="Culley D."/>
            <person name="Magnuson J.K."/>
            <person name="James T.Y."/>
            <person name="O'Malley M.A."/>
            <person name="Stajich J.E."/>
            <person name="Spatafora J.W."/>
            <person name="Visel A."/>
            <person name="Grigoriev I.V."/>
        </authorList>
    </citation>
    <scope>NUCLEOTIDE SEQUENCE [LARGE SCALE GENOMIC DNA]</scope>
    <source>
        <strain evidence="2 3">S4</strain>
    </source>
</reference>
<dbReference type="PANTHER" id="PTHR13887">
    <property type="entry name" value="GLUTATHIONE S-TRANSFERASE KAPPA"/>
    <property type="match status" value="1"/>
</dbReference>
<dbReference type="InterPro" id="IPR036249">
    <property type="entry name" value="Thioredoxin-like_sf"/>
</dbReference>
<dbReference type="AlphaFoldDB" id="A0A1Y1XJR3"/>
<dbReference type="EMBL" id="MCFG01000027">
    <property type="protein sequence ID" value="ORX85988.1"/>
    <property type="molecule type" value="Genomic_DNA"/>
</dbReference>
<evidence type="ECO:0000313" key="3">
    <source>
        <dbReference type="Proteomes" id="UP000193944"/>
    </source>
</evidence>
<name>A0A1Y1XJR3_9FUNG</name>
<keyword evidence="2" id="KW-0413">Isomerase</keyword>